<gene>
    <name evidence="1" type="ORF">BJ875DRAFT_365382</name>
</gene>
<evidence type="ECO:0000313" key="2">
    <source>
        <dbReference type="Proteomes" id="UP000824998"/>
    </source>
</evidence>
<comment type="caution">
    <text evidence="1">The sequence shown here is derived from an EMBL/GenBank/DDBJ whole genome shotgun (WGS) entry which is preliminary data.</text>
</comment>
<dbReference type="Proteomes" id="UP000824998">
    <property type="component" value="Unassembled WGS sequence"/>
</dbReference>
<evidence type="ECO:0008006" key="3">
    <source>
        <dbReference type="Google" id="ProtNLM"/>
    </source>
</evidence>
<keyword evidence="2" id="KW-1185">Reference proteome</keyword>
<reference evidence="1" key="1">
    <citation type="journal article" date="2021" name="IMA Fungus">
        <title>Genomic characterization of three marine fungi, including Emericellopsis atlantica sp. nov. with signatures of a generalist lifestyle and marine biomass degradation.</title>
        <authorList>
            <person name="Hagestad O.C."/>
            <person name="Hou L."/>
            <person name="Andersen J.H."/>
            <person name="Hansen E.H."/>
            <person name="Altermark B."/>
            <person name="Li C."/>
            <person name="Kuhnert E."/>
            <person name="Cox R.J."/>
            <person name="Crous P.W."/>
            <person name="Spatafora J.W."/>
            <person name="Lail K."/>
            <person name="Amirebrahimi M."/>
            <person name="Lipzen A."/>
            <person name="Pangilinan J."/>
            <person name="Andreopoulos W."/>
            <person name="Hayes R.D."/>
            <person name="Ng V."/>
            <person name="Grigoriev I.V."/>
            <person name="Jackson S.A."/>
            <person name="Sutton T.D.S."/>
            <person name="Dobson A.D.W."/>
            <person name="Rama T."/>
        </authorList>
    </citation>
    <scope>NUCLEOTIDE SEQUENCE</scope>
    <source>
        <strain evidence="1">TRa018bII</strain>
    </source>
</reference>
<dbReference type="OrthoDB" id="2687452at2759"/>
<accession>A0A9P7YUT5</accession>
<name>A0A9P7YUT5_9HELO</name>
<dbReference type="EMBL" id="MU251357">
    <property type="protein sequence ID" value="KAG9239615.1"/>
    <property type="molecule type" value="Genomic_DNA"/>
</dbReference>
<sequence length="303" mass="35136">METGNFFEASSVDPSKIALNGSSCGTIDDVFLDESPGLSYYIQPENHNNLPTPLSLGWDETVEINMFYDLNVQNLKEPHLELRHEYQASASNNPLPPIVYLDKATESVKNAHACLYPGQTCWKEHTRRSFRRPADLDRHYKVVHKALGHETFRCDHPRCNRHDEPFTRRDHARDHYRDYHKEDLGAYKCEKATDRPQWQAKQQQWKEERVIDPRWWRCSKCLNRVWHEESQWSCPGCNKNCEENRVQARLEPENTQTPCPACPDCDGVGSVFNSLGIAIECPLCNSFSNSSNYNDLAWPEHQS</sequence>
<dbReference type="AlphaFoldDB" id="A0A9P7YUT5"/>
<organism evidence="1 2">
    <name type="scientific">Amylocarpus encephaloides</name>
    <dbReference type="NCBI Taxonomy" id="45428"/>
    <lineage>
        <taxon>Eukaryota</taxon>
        <taxon>Fungi</taxon>
        <taxon>Dikarya</taxon>
        <taxon>Ascomycota</taxon>
        <taxon>Pezizomycotina</taxon>
        <taxon>Leotiomycetes</taxon>
        <taxon>Helotiales</taxon>
        <taxon>Helotiales incertae sedis</taxon>
        <taxon>Amylocarpus</taxon>
    </lineage>
</organism>
<proteinExistence type="predicted"/>
<evidence type="ECO:0000313" key="1">
    <source>
        <dbReference type="EMBL" id="KAG9239615.1"/>
    </source>
</evidence>
<protein>
    <recommendedName>
        <fullName evidence="3">C2H2-type domain-containing protein</fullName>
    </recommendedName>
</protein>